<dbReference type="Gene3D" id="2.60.40.1930">
    <property type="match status" value="3"/>
</dbReference>
<dbReference type="InterPro" id="IPR002890">
    <property type="entry name" value="MG2"/>
</dbReference>
<dbReference type="EMBL" id="NEDP02002966">
    <property type="protein sequence ID" value="OWF49744.1"/>
    <property type="molecule type" value="Genomic_DNA"/>
</dbReference>
<dbReference type="InterPro" id="IPR041555">
    <property type="entry name" value="MG3"/>
</dbReference>
<evidence type="ECO:0000259" key="4">
    <source>
        <dbReference type="SMART" id="SM01359"/>
    </source>
</evidence>
<evidence type="ECO:0000256" key="2">
    <source>
        <dbReference type="ARBA" id="ARBA00022966"/>
    </source>
</evidence>
<keyword evidence="2" id="KW-0882">Thioester bond</keyword>
<dbReference type="PANTHER" id="PTHR11412:SF136">
    <property type="entry name" value="CD109 ANTIGEN"/>
    <property type="match status" value="1"/>
</dbReference>
<evidence type="ECO:0000313" key="5">
    <source>
        <dbReference type="EMBL" id="OWF49744.1"/>
    </source>
</evidence>
<gene>
    <name evidence="5" type="ORF">KP79_PYT01005</name>
</gene>
<dbReference type="Gene3D" id="6.20.50.160">
    <property type="match status" value="1"/>
</dbReference>
<keyword evidence="6" id="KW-1185">Reference proteome</keyword>
<dbReference type="Gene3D" id="2.60.40.1940">
    <property type="match status" value="1"/>
</dbReference>
<accession>A0A210QLY2</accession>
<dbReference type="STRING" id="6573.A0A210QLY2"/>
<dbReference type="Pfam" id="PF01835">
    <property type="entry name" value="MG2"/>
    <property type="match status" value="1"/>
</dbReference>
<dbReference type="InterPro" id="IPR050473">
    <property type="entry name" value="A2M/Complement_sys"/>
</dbReference>
<reference evidence="5 6" key="1">
    <citation type="journal article" date="2017" name="Nat. Ecol. Evol.">
        <title>Scallop genome provides insights into evolution of bilaterian karyotype and development.</title>
        <authorList>
            <person name="Wang S."/>
            <person name="Zhang J."/>
            <person name="Jiao W."/>
            <person name="Li J."/>
            <person name="Xun X."/>
            <person name="Sun Y."/>
            <person name="Guo X."/>
            <person name="Huan P."/>
            <person name="Dong B."/>
            <person name="Zhang L."/>
            <person name="Hu X."/>
            <person name="Sun X."/>
            <person name="Wang J."/>
            <person name="Zhao C."/>
            <person name="Wang Y."/>
            <person name="Wang D."/>
            <person name="Huang X."/>
            <person name="Wang R."/>
            <person name="Lv J."/>
            <person name="Li Y."/>
            <person name="Zhang Z."/>
            <person name="Liu B."/>
            <person name="Lu W."/>
            <person name="Hui Y."/>
            <person name="Liang J."/>
            <person name="Zhou Z."/>
            <person name="Hou R."/>
            <person name="Li X."/>
            <person name="Liu Y."/>
            <person name="Li H."/>
            <person name="Ning X."/>
            <person name="Lin Y."/>
            <person name="Zhao L."/>
            <person name="Xing Q."/>
            <person name="Dou J."/>
            <person name="Li Y."/>
            <person name="Mao J."/>
            <person name="Guo H."/>
            <person name="Dou H."/>
            <person name="Li T."/>
            <person name="Mu C."/>
            <person name="Jiang W."/>
            <person name="Fu Q."/>
            <person name="Fu X."/>
            <person name="Miao Y."/>
            <person name="Liu J."/>
            <person name="Yu Q."/>
            <person name="Li R."/>
            <person name="Liao H."/>
            <person name="Li X."/>
            <person name="Kong Y."/>
            <person name="Jiang Z."/>
            <person name="Chourrout D."/>
            <person name="Li R."/>
            <person name="Bao Z."/>
        </authorList>
    </citation>
    <scope>NUCLEOTIDE SEQUENCE [LARGE SCALE GENOMIC DNA]</scope>
    <source>
        <strain evidence="5 6">PY_sf001</strain>
    </source>
</reference>
<dbReference type="Pfam" id="PF07703">
    <property type="entry name" value="A2M_BRD"/>
    <property type="match status" value="1"/>
</dbReference>
<evidence type="ECO:0000256" key="1">
    <source>
        <dbReference type="ARBA" id="ARBA00022729"/>
    </source>
</evidence>
<dbReference type="GO" id="GO:0004866">
    <property type="term" value="F:endopeptidase inhibitor activity"/>
    <property type="evidence" value="ECO:0007669"/>
    <property type="project" value="InterPro"/>
</dbReference>
<feature type="chain" id="PRO_5013052582" evidence="3">
    <location>
        <begin position="26"/>
        <end position="682"/>
    </location>
</feature>
<organism evidence="5 6">
    <name type="scientific">Mizuhopecten yessoensis</name>
    <name type="common">Japanese scallop</name>
    <name type="synonym">Patinopecten yessoensis</name>
    <dbReference type="NCBI Taxonomy" id="6573"/>
    <lineage>
        <taxon>Eukaryota</taxon>
        <taxon>Metazoa</taxon>
        <taxon>Spiralia</taxon>
        <taxon>Lophotrochozoa</taxon>
        <taxon>Mollusca</taxon>
        <taxon>Bivalvia</taxon>
        <taxon>Autobranchia</taxon>
        <taxon>Pteriomorphia</taxon>
        <taxon>Pectinida</taxon>
        <taxon>Pectinoidea</taxon>
        <taxon>Pectinidae</taxon>
        <taxon>Mizuhopecten</taxon>
    </lineage>
</organism>
<keyword evidence="1 3" id="KW-0732">Signal</keyword>
<proteinExistence type="predicted"/>
<feature type="signal peptide" evidence="3">
    <location>
        <begin position="1"/>
        <end position="25"/>
    </location>
</feature>
<dbReference type="Proteomes" id="UP000242188">
    <property type="component" value="Unassembled WGS sequence"/>
</dbReference>
<dbReference type="InterPro" id="IPR011625">
    <property type="entry name" value="A2M_N_BRD"/>
</dbReference>
<name>A0A210QLY2_MIZYE</name>
<sequence>MATCPSPSWALFLVIMVAVLPLALSTNSKYIVTAPAKARRGYLFTVKVALLVPSGPATVEASITDVSNQVQVEPVTANFVGNDANEQQLITLRIKDDMLAGKHYLKVESKSGVVFKIKQDLDVLPKTGLILIQTDKQMYKESQTVHIRGAALSSDTKPLDTDLDVIIKDPNENKLAHYKGLTPNLGVITVDFQLVNDPALGEWTITIMGTTMPEIVSERKFTVDKYVLPKYSVEANLPDFVKLYPGTNNGQLTIDVIAKYTYGKPVNGRAILQVTSGGRSQDTEKTLVNGMATFTSTVSRSEVIAYRGYQADPQAGVKVTVIEAVTDKEEMFEGSVPMFVEPYKIAFINDDGSFVYGMPLNIFVKVTDIAGGSIPEADRSALGVKVKFTPSQTWAVNEKLLPTLTLTMPTTGDVIVTQVDIPTKVQMENQTFAMMGELTYPSANSAGVQKLETGTKYKYPVSTKTNLGISVGVVGVTDQIQSPDKTVPAGQAVTFRVTTTVAEPVFYEVHAKGILLLNGILSPVQTPPGLYTADFDVAVTSKMAPNAVVVVYTNTATDEIVADSQSFSASGLLKHQLNVRFDNNLKQVGDVAEMTVVSDPNSVVFVSAIDKKAALLGKPNDIDLAQLLDALEEFDLIAEPKKDDTDWGCGGCGIMFKRKRRDVEMVQSNSGITTTSVLRVII</sequence>
<dbReference type="AlphaFoldDB" id="A0A210QLY2"/>
<dbReference type="PANTHER" id="PTHR11412">
    <property type="entry name" value="MACROGLOBULIN / COMPLEMENT"/>
    <property type="match status" value="1"/>
</dbReference>
<protein>
    <submittedName>
        <fullName evidence="5">CD109</fullName>
    </submittedName>
</protein>
<dbReference type="Pfam" id="PF17791">
    <property type="entry name" value="MG3"/>
    <property type="match status" value="1"/>
</dbReference>
<evidence type="ECO:0000313" key="6">
    <source>
        <dbReference type="Proteomes" id="UP000242188"/>
    </source>
</evidence>
<evidence type="ECO:0000256" key="3">
    <source>
        <dbReference type="SAM" id="SignalP"/>
    </source>
</evidence>
<feature type="domain" description="Alpha-2-macroglobulin bait region" evidence="4">
    <location>
        <begin position="479"/>
        <end position="616"/>
    </location>
</feature>
<dbReference type="InterPro" id="IPR013783">
    <property type="entry name" value="Ig-like_fold"/>
</dbReference>
<dbReference type="SMART" id="SM01359">
    <property type="entry name" value="A2M_N_2"/>
    <property type="match status" value="1"/>
</dbReference>
<dbReference type="OrthoDB" id="9998011at2759"/>
<comment type="caution">
    <text evidence="5">The sequence shown here is derived from an EMBL/GenBank/DDBJ whole genome shotgun (WGS) entry which is preliminary data.</text>
</comment>
<dbReference type="Gene3D" id="2.60.40.10">
    <property type="entry name" value="Immunoglobulins"/>
    <property type="match status" value="1"/>
</dbReference>